<dbReference type="Proteomes" id="UP000515506">
    <property type="component" value="Chromosome"/>
</dbReference>
<organism evidence="1 2">
    <name type="scientific">Pseudoxanthomonas mexicana</name>
    <dbReference type="NCBI Taxonomy" id="128785"/>
    <lineage>
        <taxon>Bacteria</taxon>
        <taxon>Pseudomonadati</taxon>
        <taxon>Pseudomonadota</taxon>
        <taxon>Gammaproteobacteria</taxon>
        <taxon>Lysobacterales</taxon>
        <taxon>Lysobacteraceae</taxon>
        <taxon>Pseudoxanthomonas</taxon>
    </lineage>
</organism>
<name>A0ABX6R7E5_PSEMX</name>
<evidence type="ECO:0000313" key="1">
    <source>
        <dbReference type="EMBL" id="QND79147.1"/>
    </source>
</evidence>
<sequence>MAPVTAKNNDAFPPEVMTEGFLSAHPDLRWRGEGLSSYQRKDYAVALTQLQRAARHADKASQAIVAEMYWNGVGVEADRVMGYIWMDLAAERMYHDFVVLRERYWGELNQVERAAVIERGRAVYAEYGDEVAKPRLEKILRRERRRATGSRTGSVNFLTIIPATGPLAGTGFTIPGDMYYAPKYWQPEKYWQLQDTIWKAPLKGRVSVGDVETLPTEHLPRTDDQGN</sequence>
<gene>
    <name evidence="1" type="ORF">H4W19_12305</name>
</gene>
<dbReference type="SUPFAM" id="SSF81901">
    <property type="entry name" value="HCP-like"/>
    <property type="match status" value="1"/>
</dbReference>
<dbReference type="EMBL" id="CP060028">
    <property type="protein sequence ID" value="QND79147.1"/>
    <property type="molecule type" value="Genomic_DNA"/>
</dbReference>
<proteinExistence type="predicted"/>
<protein>
    <submittedName>
        <fullName evidence="1">Sel1 repeat family protein</fullName>
    </submittedName>
</protein>
<keyword evidence="2" id="KW-1185">Reference proteome</keyword>
<dbReference type="Gene3D" id="1.25.40.10">
    <property type="entry name" value="Tetratricopeptide repeat domain"/>
    <property type="match status" value="1"/>
</dbReference>
<accession>A0ABX6R7E5</accession>
<dbReference type="RefSeq" id="WP_185894522.1">
    <property type="nucleotide sequence ID" value="NZ_CP060028.1"/>
</dbReference>
<reference evidence="1 2" key="1">
    <citation type="submission" date="2020-08" db="EMBL/GenBank/DDBJ databases">
        <title>Streptomycin resistant and MDR strain, P. mexicana.</title>
        <authorList>
            <person name="Ganesh-kumar S."/>
            <person name="Zhe T."/>
            <person name="Yu Z."/>
            <person name="Min Y."/>
        </authorList>
    </citation>
    <scope>NUCLEOTIDE SEQUENCE [LARGE SCALE GENOMIC DNA]</scope>
    <source>
        <strain evidence="1 2">GTZY</strain>
    </source>
</reference>
<evidence type="ECO:0000313" key="2">
    <source>
        <dbReference type="Proteomes" id="UP000515506"/>
    </source>
</evidence>
<dbReference type="InterPro" id="IPR011990">
    <property type="entry name" value="TPR-like_helical_dom_sf"/>
</dbReference>